<organism evidence="4 5">
    <name type="scientific">Paenibacillus artemisiicola</name>
    <dbReference type="NCBI Taxonomy" id="1172618"/>
    <lineage>
        <taxon>Bacteria</taxon>
        <taxon>Bacillati</taxon>
        <taxon>Bacillota</taxon>
        <taxon>Bacilli</taxon>
        <taxon>Bacillales</taxon>
        <taxon>Paenibacillaceae</taxon>
        <taxon>Paenibacillus</taxon>
    </lineage>
</organism>
<accession>A0ABS3W734</accession>
<keyword evidence="5" id="KW-1185">Reference proteome</keyword>
<feature type="repeat" description="TPR" evidence="3">
    <location>
        <begin position="118"/>
        <end position="151"/>
    </location>
</feature>
<evidence type="ECO:0000313" key="4">
    <source>
        <dbReference type="EMBL" id="MBO7744122.1"/>
    </source>
</evidence>
<dbReference type="PANTHER" id="PTHR44227">
    <property type="match status" value="1"/>
</dbReference>
<proteinExistence type="predicted"/>
<evidence type="ECO:0000313" key="5">
    <source>
        <dbReference type="Proteomes" id="UP000670947"/>
    </source>
</evidence>
<dbReference type="Pfam" id="PF14559">
    <property type="entry name" value="TPR_19"/>
    <property type="match status" value="1"/>
</dbReference>
<dbReference type="SMART" id="SM00028">
    <property type="entry name" value="TPR"/>
    <property type="match status" value="3"/>
</dbReference>
<keyword evidence="2 3" id="KW-0802">TPR repeat</keyword>
<dbReference type="Proteomes" id="UP000670947">
    <property type="component" value="Unassembled WGS sequence"/>
</dbReference>
<evidence type="ECO:0000256" key="2">
    <source>
        <dbReference type="ARBA" id="ARBA00022803"/>
    </source>
</evidence>
<comment type="caution">
    <text evidence="4">The sequence shown here is derived from an EMBL/GenBank/DDBJ whole genome shotgun (WGS) entry which is preliminary data.</text>
</comment>
<reference evidence="4 5" key="1">
    <citation type="submission" date="2021-03" db="EMBL/GenBank/DDBJ databases">
        <title>Paenibacillus artemisicola MWE-103 whole genome sequence.</title>
        <authorList>
            <person name="Ham Y.J."/>
        </authorList>
    </citation>
    <scope>NUCLEOTIDE SEQUENCE [LARGE SCALE GENOMIC DNA]</scope>
    <source>
        <strain evidence="4 5">MWE-103</strain>
    </source>
</reference>
<dbReference type="InterPro" id="IPR052346">
    <property type="entry name" value="O-mannosyl-transferase_TMTC"/>
</dbReference>
<dbReference type="InterPro" id="IPR011990">
    <property type="entry name" value="TPR-like_helical_dom_sf"/>
</dbReference>
<dbReference type="InterPro" id="IPR019734">
    <property type="entry name" value="TPR_rpt"/>
</dbReference>
<keyword evidence="1" id="KW-0677">Repeat</keyword>
<name>A0ABS3W734_9BACL</name>
<dbReference type="EMBL" id="JAGGDJ010000003">
    <property type="protein sequence ID" value="MBO7744122.1"/>
    <property type="molecule type" value="Genomic_DNA"/>
</dbReference>
<dbReference type="Gene3D" id="1.25.40.10">
    <property type="entry name" value="Tetratricopeptide repeat domain"/>
    <property type="match status" value="2"/>
</dbReference>
<evidence type="ECO:0000256" key="3">
    <source>
        <dbReference type="PROSITE-ProRule" id="PRU00339"/>
    </source>
</evidence>
<gene>
    <name evidence="4" type="ORF">I8J29_07955</name>
</gene>
<dbReference type="RefSeq" id="WP_208847072.1">
    <property type="nucleotide sequence ID" value="NZ_JAGGDJ010000003.1"/>
</dbReference>
<feature type="repeat" description="TPR" evidence="3">
    <location>
        <begin position="3"/>
        <end position="36"/>
    </location>
</feature>
<protein>
    <submittedName>
        <fullName evidence="4">Tetratricopeptide repeat protein</fullName>
    </submittedName>
</protein>
<evidence type="ECO:0000256" key="1">
    <source>
        <dbReference type="ARBA" id="ARBA00022737"/>
    </source>
</evidence>
<dbReference type="Pfam" id="PF13432">
    <property type="entry name" value="TPR_16"/>
    <property type="match status" value="1"/>
</dbReference>
<dbReference type="PROSITE" id="PS50005">
    <property type="entry name" value="TPR"/>
    <property type="match status" value="2"/>
</dbReference>
<sequence>MDVESCVKKAYEAILNGDYEMAIQRFEEAIELEPDNGAVYYKCSITCARSGKWQKALQYAEKAVQLDAGHEEYGYHLQTVKAKALVSEAAQLLTQSPADIDRALTMLIEASRMDPLNLEALLLLGSAYASLRRYDEGAAYAREAVRLDPEHAAARSLYAELRRKGRALRAYSLRSKRKRNR</sequence>
<dbReference type="PANTHER" id="PTHR44227:SF3">
    <property type="entry name" value="PROTEIN O-MANNOSYL-TRANSFERASE TMTC4"/>
    <property type="match status" value="1"/>
</dbReference>
<dbReference type="SUPFAM" id="SSF48452">
    <property type="entry name" value="TPR-like"/>
    <property type="match status" value="1"/>
</dbReference>